<dbReference type="Proteomes" id="UP000298327">
    <property type="component" value="Unassembled WGS sequence"/>
</dbReference>
<comment type="caution">
    <text evidence="1">The sequence shown here is derived from an EMBL/GenBank/DDBJ whole genome shotgun (WGS) entry which is preliminary data.</text>
</comment>
<proteinExistence type="predicted"/>
<name>A0A4Y9XQX7_9AGAM</name>
<feature type="non-terminal residue" evidence="1">
    <location>
        <position position="1"/>
    </location>
</feature>
<organism evidence="1 2">
    <name type="scientific">Dentipellis fragilis</name>
    <dbReference type="NCBI Taxonomy" id="205917"/>
    <lineage>
        <taxon>Eukaryota</taxon>
        <taxon>Fungi</taxon>
        <taxon>Dikarya</taxon>
        <taxon>Basidiomycota</taxon>
        <taxon>Agaricomycotina</taxon>
        <taxon>Agaricomycetes</taxon>
        <taxon>Russulales</taxon>
        <taxon>Hericiaceae</taxon>
        <taxon>Dentipellis</taxon>
    </lineage>
</organism>
<accession>A0A4Y9XQX7</accession>
<dbReference type="OrthoDB" id="29024at2759"/>
<dbReference type="STRING" id="205917.A0A4Y9XQX7"/>
<protein>
    <submittedName>
        <fullName evidence="1">Uncharacterized protein</fullName>
    </submittedName>
</protein>
<gene>
    <name evidence="1" type="ORF">EVG20_g10529</name>
</gene>
<dbReference type="AlphaFoldDB" id="A0A4Y9XQX7"/>
<evidence type="ECO:0000313" key="2">
    <source>
        <dbReference type="Proteomes" id="UP000298327"/>
    </source>
</evidence>
<sequence length="53" mass="5448">HTCYDAAFANLDAFASAQFVVHNGANKLTRPVAGGSVNAGVLKSSVVNATKTR</sequence>
<dbReference type="EMBL" id="SEOQ01001298">
    <property type="protein sequence ID" value="TFY52485.1"/>
    <property type="molecule type" value="Genomic_DNA"/>
</dbReference>
<evidence type="ECO:0000313" key="1">
    <source>
        <dbReference type="EMBL" id="TFY52485.1"/>
    </source>
</evidence>
<keyword evidence="2" id="KW-1185">Reference proteome</keyword>
<reference evidence="1 2" key="1">
    <citation type="submission" date="2019-02" db="EMBL/GenBank/DDBJ databases">
        <title>Genome sequencing of the rare red list fungi Dentipellis fragilis.</title>
        <authorList>
            <person name="Buettner E."/>
            <person name="Kellner H."/>
        </authorList>
    </citation>
    <scope>NUCLEOTIDE SEQUENCE [LARGE SCALE GENOMIC DNA]</scope>
    <source>
        <strain evidence="1 2">DSM 105465</strain>
    </source>
</reference>